<dbReference type="PANTHER" id="PTHR42812">
    <property type="entry name" value="BETA-XYLOSIDASE"/>
    <property type="match status" value="1"/>
</dbReference>
<keyword evidence="3 6" id="KW-0326">Glycosidase</keyword>
<dbReference type="AlphaFoldDB" id="A0A3D8RAC4"/>
<dbReference type="InterPro" id="IPR051795">
    <property type="entry name" value="Glycosyl_Hydrlase_43"/>
</dbReference>
<evidence type="ECO:0000256" key="4">
    <source>
        <dbReference type="PIRSR" id="PIRSR606710-1"/>
    </source>
</evidence>
<dbReference type="EMBL" id="PDLM01000008">
    <property type="protein sequence ID" value="RDW70999.1"/>
    <property type="molecule type" value="Genomic_DNA"/>
</dbReference>
<dbReference type="CDD" id="cd18617">
    <property type="entry name" value="GH43_XynB-like"/>
    <property type="match status" value="1"/>
</dbReference>
<dbReference type="Pfam" id="PF17851">
    <property type="entry name" value="GH43_C2"/>
    <property type="match status" value="1"/>
</dbReference>
<dbReference type="InterPro" id="IPR023296">
    <property type="entry name" value="Glyco_hydro_beta-prop_sf"/>
</dbReference>
<feature type="active site" description="Proton donor" evidence="4">
    <location>
        <position position="200"/>
    </location>
</feature>
<dbReference type="OrthoDB" id="2139957at2759"/>
<dbReference type="STRING" id="1849047.A0A3D8RAC4"/>
<evidence type="ECO:0000256" key="6">
    <source>
        <dbReference type="RuleBase" id="RU361187"/>
    </source>
</evidence>
<dbReference type="GO" id="GO:0005975">
    <property type="term" value="P:carbohydrate metabolic process"/>
    <property type="evidence" value="ECO:0007669"/>
    <property type="project" value="InterPro"/>
</dbReference>
<dbReference type="InterPro" id="IPR041542">
    <property type="entry name" value="GH43_C2"/>
</dbReference>
<dbReference type="InterPro" id="IPR013320">
    <property type="entry name" value="ConA-like_dom_sf"/>
</dbReference>
<evidence type="ECO:0000256" key="2">
    <source>
        <dbReference type="ARBA" id="ARBA00022801"/>
    </source>
</evidence>
<evidence type="ECO:0000256" key="3">
    <source>
        <dbReference type="ARBA" id="ARBA00023295"/>
    </source>
</evidence>
<evidence type="ECO:0000256" key="5">
    <source>
        <dbReference type="PIRSR" id="PIRSR606710-2"/>
    </source>
</evidence>
<dbReference type="PANTHER" id="PTHR42812:SF16">
    <property type="entry name" value="HYDROLASE, PUTATIVE (AFU_ORTHOLOGUE AFUA_7G06110)-RELATED"/>
    <property type="match status" value="1"/>
</dbReference>
<feature type="domain" description="Beta-xylosidase C-terminal Concanavalin A-like" evidence="7">
    <location>
        <begin position="336"/>
        <end position="538"/>
    </location>
</feature>
<evidence type="ECO:0000313" key="8">
    <source>
        <dbReference type="EMBL" id="RDW70999.1"/>
    </source>
</evidence>
<feature type="active site" description="Proton acceptor" evidence="4">
    <location>
        <position position="21"/>
    </location>
</feature>
<comment type="similarity">
    <text evidence="1 6">Belongs to the glycosyl hydrolase 43 family.</text>
</comment>
<protein>
    <submittedName>
        <fullName evidence="8">Glycosyl hydrolase-3</fullName>
    </submittedName>
</protein>
<keyword evidence="9" id="KW-1185">Reference proteome</keyword>
<organism evidence="8 9">
    <name type="scientific">Coleophoma cylindrospora</name>
    <dbReference type="NCBI Taxonomy" id="1849047"/>
    <lineage>
        <taxon>Eukaryota</taxon>
        <taxon>Fungi</taxon>
        <taxon>Dikarya</taxon>
        <taxon>Ascomycota</taxon>
        <taxon>Pezizomycotina</taxon>
        <taxon>Leotiomycetes</taxon>
        <taxon>Helotiales</taxon>
        <taxon>Dermateaceae</taxon>
        <taxon>Coleophoma</taxon>
    </lineage>
</organism>
<dbReference type="InterPro" id="IPR006710">
    <property type="entry name" value="Glyco_hydro_43"/>
</dbReference>
<dbReference type="Pfam" id="PF04616">
    <property type="entry name" value="Glyco_hydro_43"/>
    <property type="match status" value="1"/>
</dbReference>
<gene>
    <name evidence="8" type="ORF">BP6252_07562</name>
</gene>
<evidence type="ECO:0000313" key="9">
    <source>
        <dbReference type="Proteomes" id="UP000256645"/>
    </source>
</evidence>
<accession>A0A3D8RAC4</accession>
<feature type="site" description="Important for catalytic activity, responsible for pKa modulation of the active site Glu and correct orientation of both the proton donor and substrate" evidence="5">
    <location>
        <position position="139"/>
    </location>
</feature>
<dbReference type="Proteomes" id="UP000256645">
    <property type="component" value="Unassembled WGS sequence"/>
</dbReference>
<proteinExistence type="inferred from homology"/>
<dbReference type="GO" id="GO:0004553">
    <property type="term" value="F:hydrolase activity, hydrolyzing O-glycosyl compounds"/>
    <property type="evidence" value="ECO:0007669"/>
    <property type="project" value="InterPro"/>
</dbReference>
<dbReference type="SUPFAM" id="SSF49899">
    <property type="entry name" value="Concanavalin A-like lectins/glucanases"/>
    <property type="match status" value="1"/>
</dbReference>
<evidence type="ECO:0000256" key="1">
    <source>
        <dbReference type="ARBA" id="ARBA00009865"/>
    </source>
</evidence>
<reference evidence="8 9" key="1">
    <citation type="journal article" date="2018" name="IMA Fungus">
        <title>IMA Genome-F 9: Draft genome sequence of Annulohypoxylon stygium, Aspergillus mulundensis, Berkeleyomyces basicola (syn. Thielaviopsis basicola), Ceratocystis smalleyi, two Cercospora beticola strains, Coleophoma cylindrospora, Fusarium fracticaudum, Phialophora cf. hyalina, and Morchella septimelata.</title>
        <authorList>
            <person name="Wingfield B.D."/>
            <person name="Bills G.F."/>
            <person name="Dong Y."/>
            <person name="Huang W."/>
            <person name="Nel W.J."/>
            <person name="Swalarsk-Parry B.S."/>
            <person name="Vaghefi N."/>
            <person name="Wilken P.M."/>
            <person name="An Z."/>
            <person name="de Beer Z.W."/>
            <person name="De Vos L."/>
            <person name="Chen L."/>
            <person name="Duong T.A."/>
            <person name="Gao Y."/>
            <person name="Hammerbacher A."/>
            <person name="Kikkert J.R."/>
            <person name="Li Y."/>
            <person name="Li H."/>
            <person name="Li K."/>
            <person name="Li Q."/>
            <person name="Liu X."/>
            <person name="Ma X."/>
            <person name="Naidoo K."/>
            <person name="Pethybridge S.J."/>
            <person name="Sun J."/>
            <person name="Steenkamp E.T."/>
            <person name="van der Nest M.A."/>
            <person name="van Wyk S."/>
            <person name="Wingfield M.J."/>
            <person name="Xiong C."/>
            <person name="Yue Q."/>
            <person name="Zhang X."/>
        </authorList>
    </citation>
    <scope>NUCLEOTIDE SEQUENCE [LARGE SCALE GENOMIC DNA]</scope>
    <source>
        <strain evidence="8 9">BP6252</strain>
    </source>
</reference>
<name>A0A3D8RAC4_9HELO</name>
<keyword evidence="2 6" id="KW-0378">Hydrolase</keyword>
<dbReference type="Gene3D" id="2.115.10.20">
    <property type="entry name" value="Glycosyl hydrolase domain, family 43"/>
    <property type="match status" value="1"/>
</dbReference>
<evidence type="ECO:0000259" key="7">
    <source>
        <dbReference type="Pfam" id="PF17851"/>
    </source>
</evidence>
<comment type="caution">
    <text evidence="8">The sequence shown here is derived from an EMBL/GenBank/DDBJ whole genome shotgun (WGS) entry which is preliminary data.</text>
</comment>
<dbReference type="Gene3D" id="2.60.120.200">
    <property type="match status" value="1"/>
</dbReference>
<dbReference type="SUPFAM" id="SSF75005">
    <property type="entry name" value="Arabinanase/levansucrase/invertase"/>
    <property type="match status" value="1"/>
</dbReference>
<sequence>MSTLQELTCYKNPIIPGFNPDPSITSHNGDFWLVTSSFEYFPGIPIYHSRDLIKWELIGHALTRKSQLDIRTPEPGGGIWAPTIRLRDGVFYITAACFDRYRPQEDDRVPPHGFYVKTPNIWDSTSWSDPIFFSQVGFDQDLFWDDDGTVYLSTTYRKLSHIPGSSAKDFAVHICTVDMVTGNSTSAPRLIRESNSGVSEGSHIFRRGRYCYLFTAEGGTESGHSEWVSRSEGGPFGPWELGPQNPLWRNGVDDEVQNTGHADFVTDSKGRWWGVLLGVRPTKTANGWSNSVFGRETFLVPVTWEDDWPVLNRGQKVTLLGSAPGLYEINLPIQWRDDFDRNELQLGWYRKNTPRKIDFSMTENPGALRLYGAPYSLSSPACSTMFLRKQKHHKVTWRTQVSFNPISPNTEAGAVVFWNYLTYSSIGIRRSPSDSSSRIVRFRSAGLAVVDFELQSDDAAIVLTIECGEAYKFGFREVVEGHANDLETEVRWIGEVSNDTMTANPPVGAAFTGMMLGLYAFGDSEQCLVPADFDYAEFY</sequence>